<keyword evidence="2" id="KW-1185">Reference proteome</keyword>
<sequence length="67" mass="7365">MPLDVLVTERFALLVEAFKFTLVLGQQATTLPEEANVAKADLEEAMRDVTRAEGSVAFLNKVVTEVE</sequence>
<evidence type="ECO:0000313" key="1">
    <source>
        <dbReference type="EMBL" id="KAK0601550.1"/>
    </source>
</evidence>
<dbReference type="AlphaFoldDB" id="A0AA39T5Z2"/>
<organism evidence="1 2">
    <name type="scientific">Acer saccharum</name>
    <name type="common">Sugar maple</name>
    <dbReference type="NCBI Taxonomy" id="4024"/>
    <lineage>
        <taxon>Eukaryota</taxon>
        <taxon>Viridiplantae</taxon>
        <taxon>Streptophyta</taxon>
        <taxon>Embryophyta</taxon>
        <taxon>Tracheophyta</taxon>
        <taxon>Spermatophyta</taxon>
        <taxon>Magnoliopsida</taxon>
        <taxon>eudicotyledons</taxon>
        <taxon>Gunneridae</taxon>
        <taxon>Pentapetalae</taxon>
        <taxon>rosids</taxon>
        <taxon>malvids</taxon>
        <taxon>Sapindales</taxon>
        <taxon>Sapindaceae</taxon>
        <taxon>Hippocastanoideae</taxon>
        <taxon>Acereae</taxon>
        <taxon>Acer</taxon>
    </lineage>
</organism>
<protein>
    <submittedName>
        <fullName evidence="1">Uncharacterized protein</fullName>
    </submittedName>
</protein>
<gene>
    <name evidence="1" type="ORF">LWI29_025261</name>
</gene>
<evidence type="ECO:0000313" key="2">
    <source>
        <dbReference type="Proteomes" id="UP001168877"/>
    </source>
</evidence>
<dbReference type="Proteomes" id="UP001168877">
    <property type="component" value="Unassembled WGS sequence"/>
</dbReference>
<reference evidence="1" key="2">
    <citation type="submission" date="2023-06" db="EMBL/GenBank/DDBJ databases">
        <authorList>
            <person name="Swenson N.G."/>
            <person name="Wegrzyn J.L."/>
            <person name="Mcevoy S.L."/>
        </authorList>
    </citation>
    <scope>NUCLEOTIDE SEQUENCE</scope>
    <source>
        <strain evidence="1">NS2018</strain>
        <tissue evidence="1">Leaf</tissue>
    </source>
</reference>
<proteinExistence type="predicted"/>
<comment type="caution">
    <text evidence="1">The sequence shown here is derived from an EMBL/GenBank/DDBJ whole genome shotgun (WGS) entry which is preliminary data.</text>
</comment>
<reference evidence="1" key="1">
    <citation type="journal article" date="2022" name="Plant J.">
        <title>Strategies of tolerance reflected in two North American maple genomes.</title>
        <authorList>
            <person name="McEvoy S.L."/>
            <person name="Sezen U.U."/>
            <person name="Trouern-Trend A."/>
            <person name="McMahon S.M."/>
            <person name="Schaberg P.G."/>
            <person name="Yang J."/>
            <person name="Wegrzyn J.L."/>
            <person name="Swenson N.G."/>
        </authorList>
    </citation>
    <scope>NUCLEOTIDE SEQUENCE</scope>
    <source>
        <strain evidence="1">NS2018</strain>
    </source>
</reference>
<name>A0AA39T5Z2_ACESA</name>
<accession>A0AA39T5Z2</accession>
<dbReference type="EMBL" id="JAUESC010000003">
    <property type="protein sequence ID" value="KAK0601550.1"/>
    <property type="molecule type" value="Genomic_DNA"/>
</dbReference>